<feature type="transmembrane region" description="Helical" evidence="1">
    <location>
        <begin position="212"/>
        <end position="232"/>
    </location>
</feature>
<feature type="transmembrane region" description="Helical" evidence="1">
    <location>
        <begin position="146"/>
        <end position="166"/>
    </location>
</feature>
<evidence type="ECO:0000256" key="1">
    <source>
        <dbReference type="SAM" id="Phobius"/>
    </source>
</evidence>
<feature type="transmembrane region" description="Helical" evidence="1">
    <location>
        <begin position="264"/>
        <end position="285"/>
    </location>
</feature>
<accession>A0ABS6JIP3</accession>
<keyword evidence="1" id="KW-1133">Transmembrane helix</keyword>
<evidence type="ECO:0000313" key="3">
    <source>
        <dbReference type="Proteomes" id="UP000784880"/>
    </source>
</evidence>
<protein>
    <recommendedName>
        <fullName evidence="4">DUF4129 domain-containing protein</fullName>
    </recommendedName>
</protein>
<feature type="transmembrane region" description="Helical" evidence="1">
    <location>
        <begin position="12"/>
        <end position="34"/>
    </location>
</feature>
<feature type="transmembrane region" description="Helical" evidence="1">
    <location>
        <begin position="40"/>
        <end position="61"/>
    </location>
</feature>
<feature type="transmembrane region" description="Helical" evidence="1">
    <location>
        <begin position="113"/>
        <end position="134"/>
    </location>
</feature>
<evidence type="ECO:0000313" key="2">
    <source>
        <dbReference type="EMBL" id="MBU9713403.1"/>
    </source>
</evidence>
<evidence type="ECO:0008006" key="4">
    <source>
        <dbReference type="Google" id="ProtNLM"/>
    </source>
</evidence>
<feature type="transmembrane region" description="Helical" evidence="1">
    <location>
        <begin position="186"/>
        <end position="205"/>
    </location>
</feature>
<keyword evidence="3" id="KW-1185">Reference proteome</keyword>
<organism evidence="2 3">
    <name type="scientific">Evansella tamaricis</name>
    <dbReference type="NCBI Taxonomy" id="2069301"/>
    <lineage>
        <taxon>Bacteria</taxon>
        <taxon>Bacillati</taxon>
        <taxon>Bacillota</taxon>
        <taxon>Bacilli</taxon>
        <taxon>Bacillales</taxon>
        <taxon>Bacillaceae</taxon>
        <taxon>Evansella</taxon>
    </lineage>
</organism>
<dbReference type="Proteomes" id="UP000784880">
    <property type="component" value="Unassembled WGS sequence"/>
</dbReference>
<comment type="caution">
    <text evidence="2">The sequence shown here is derived from an EMBL/GenBank/DDBJ whole genome shotgun (WGS) entry which is preliminary data.</text>
</comment>
<gene>
    <name evidence="2" type="ORF">KS419_16870</name>
</gene>
<feature type="transmembrane region" description="Helical" evidence="1">
    <location>
        <begin position="68"/>
        <end position="101"/>
    </location>
</feature>
<proteinExistence type="predicted"/>
<sequence length="440" mass="51512">MPTINVVRILRKWCYGMLECLCVAPLLLVGAIIILPPSDISIWFVFFVLMILVGLVVRTIINSRALFLFLIGGMSVLLAILIFEGTFVIFVTSLIGISFAYRGGLYANEDGENLLPVSVIWGSVILYFLAYFFYRFISIFSPYTNIIAWLGILLIIITLFMTNSSHLNRSTSIEGKKNEVRSSLKWHNRFFIFFTILFIFFIYYFNVVKSLLEHFIMTIASFVSWLMSFVSFNDTSQEGPVNQDILPLIGEEEAPSSQFSIVEFLLQVFGYIIIISIILYLLYFIGKNIVRFFKFSSYWIIRLFNNLLSVGKNEEEEKNYIDEKESVINWKDWRGEWKDKLTDKLPLFRKRELKWKDLSSNREKIRFLYKSVVRTGIIKGYKFKSYLTPTETVAEMKKEKLLNRKESIELNNLYIKAKYSQEKISDSEVESMIDHFKEYK</sequence>
<name>A0ABS6JIP3_9BACI</name>
<keyword evidence="1" id="KW-0812">Transmembrane</keyword>
<keyword evidence="1" id="KW-0472">Membrane</keyword>
<dbReference type="RefSeq" id="WP_217067562.1">
    <property type="nucleotide sequence ID" value="NZ_JAHQCS010000135.1"/>
</dbReference>
<reference evidence="2 3" key="1">
    <citation type="submission" date="2021-06" db="EMBL/GenBank/DDBJ databases">
        <title>Bacillus sp. RD4P76, an endophyte from a halophyte.</title>
        <authorList>
            <person name="Sun J.-Q."/>
        </authorList>
    </citation>
    <scope>NUCLEOTIDE SEQUENCE [LARGE SCALE GENOMIC DNA]</scope>
    <source>
        <strain evidence="2 3">CGMCC 1.15917</strain>
    </source>
</reference>
<dbReference type="EMBL" id="JAHQCS010000135">
    <property type="protein sequence ID" value="MBU9713403.1"/>
    <property type="molecule type" value="Genomic_DNA"/>
</dbReference>